<dbReference type="Proteomes" id="UP000049023">
    <property type="component" value="Unassembled WGS sequence"/>
</dbReference>
<gene>
    <name evidence="2" type="ORF">ERS027661_02024</name>
</gene>
<feature type="region of interest" description="Disordered" evidence="1">
    <location>
        <begin position="194"/>
        <end position="219"/>
    </location>
</feature>
<protein>
    <submittedName>
        <fullName evidence="2">Uncharacterized protein</fullName>
    </submittedName>
</protein>
<evidence type="ECO:0000256" key="1">
    <source>
        <dbReference type="SAM" id="MobiDB-lite"/>
    </source>
</evidence>
<evidence type="ECO:0000313" key="3">
    <source>
        <dbReference type="Proteomes" id="UP000049023"/>
    </source>
</evidence>
<dbReference type="AlphaFoldDB" id="A0A655A4S6"/>
<sequence>MRHRRRDMQPGGQRVRRELFPNRRDRVPVHRRTPVQPRGPRRAGGDRPRAGGLRVTRDIRPAWTGCQCEYRHFCVGQQHRYRTMQCRPAQHDHLLRAQQRQRQRVQRVVPGPRRRRFCDGRQRREVGVHASAMPGDDHGVDRQVDVQWLVEGDRRRVGPRLASRPARRGDRAEGLGIGHQRFAQRDVEVHGARVGGASTRGGRQHSARSRSPGRVERRGPLGCVLGQPQADAGAHLGAEIAQLFHGLVGAGAQQLVGPIG</sequence>
<feature type="compositionally biased region" description="Basic and acidic residues" evidence="1">
    <location>
        <begin position="43"/>
        <end position="52"/>
    </location>
</feature>
<accession>A0A655A4S6</accession>
<name>A0A655A4S6_MYCTX</name>
<organism evidence="2 3">
    <name type="scientific">Mycobacterium tuberculosis</name>
    <dbReference type="NCBI Taxonomy" id="1773"/>
    <lineage>
        <taxon>Bacteria</taxon>
        <taxon>Bacillati</taxon>
        <taxon>Actinomycetota</taxon>
        <taxon>Actinomycetes</taxon>
        <taxon>Mycobacteriales</taxon>
        <taxon>Mycobacteriaceae</taxon>
        <taxon>Mycobacterium</taxon>
        <taxon>Mycobacterium tuberculosis complex</taxon>
    </lineage>
</organism>
<evidence type="ECO:0000313" key="2">
    <source>
        <dbReference type="EMBL" id="CKR74537.1"/>
    </source>
</evidence>
<proteinExistence type="predicted"/>
<dbReference type="EMBL" id="CNFU01000393">
    <property type="protein sequence ID" value="CKR74537.1"/>
    <property type="molecule type" value="Genomic_DNA"/>
</dbReference>
<feature type="region of interest" description="Disordered" evidence="1">
    <location>
        <begin position="22"/>
        <end position="52"/>
    </location>
</feature>
<reference evidence="2 3" key="1">
    <citation type="submission" date="2015-03" db="EMBL/GenBank/DDBJ databases">
        <authorList>
            <consortium name="Pathogen Informatics"/>
        </authorList>
    </citation>
    <scope>NUCLEOTIDE SEQUENCE [LARGE SCALE GENOMIC DNA]</scope>
    <source>
        <strain evidence="2 3">Bir 187</strain>
    </source>
</reference>